<evidence type="ECO:0000313" key="3">
    <source>
        <dbReference type="EMBL" id="MBB5707970.1"/>
    </source>
</evidence>
<dbReference type="AlphaFoldDB" id="A0A7W9ET93"/>
<evidence type="ECO:0000256" key="1">
    <source>
        <dbReference type="SAM" id="MobiDB-lite"/>
    </source>
</evidence>
<comment type="caution">
    <text evidence="3">The sequence shown here is derived from an EMBL/GenBank/DDBJ whole genome shotgun (WGS) entry which is preliminary data.</text>
</comment>
<keyword evidence="4" id="KW-1185">Reference proteome</keyword>
<feature type="region of interest" description="Disordered" evidence="1">
    <location>
        <begin position="31"/>
        <end position="51"/>
    </location>
</feature>
<dbReference type="PROSITE" id="PS51257">
    <property type="entry name" value="PROKAR_LIPOPROTEIN"/>
    <property type="match status" value="1"/>
</dbReference>
<sequence>MFHRFRSMPATAMAAVLGCALMATAATPAVAREKQKKEDTAQGPKLSPSKGFMPIAQKMDETLKKKDAAGLQAAVTEGQSAATSNDDKYFLGFYTLQLGVLTKDQALQAQGLDTALESGVVPATDAAVYNFFSGQFAYQAKDYAKAAQRLEAAHAAGSTEAALPDVLLDSYVKSGQVDKGVAFAKDTITKALAAGQRPSEQMFVIPARALQEANRNDEMFDMLALRVQAYPNPQTWNQTLRLLLGTTSGNKAMSLDVFRLMRATGSLLNRNEVAEYAALATEGALPGEAVSVIRDSKQSGIVKASDSQLNDMLKTQTERAGDEESTLDAYAKKPSTLSNPKVAGATGDALIGYGHYAQAIPLYQAAASAGGADKETWTYRLAVAQALSGDTAAAKAGFGQITGAYKLLSRFWVAKLDAVPAAPAAAAPAAPAQPTTGG</sequence>
<feature type="chain" id="PRO_5031049289" description="Tetratricopeptide repeat protein" evidence="2">
    <location>
        <begin position="26"/>
        <end position="438"/>
    </location>
</feature>
<accession>A0A7W9ET93</accession>
<dbReference type="EMBL" id="JACIJH010000013">
    <property type="protein sequence ID" value="MBB5707970.1"/>
    <property type="molecule type" value="Genomic_DNA"/>
</dbReference>
<evidence type="ECO:0008006" key="5">
    <source>
        <dbReference type="Google" id="ProtNLM"/>
    </source>
</evidence>
<reference evidence="3 4" key="1">
    <citation type="submission" date="2020-08" db="EMBL/GenBank/DDBJ databases">
        <title>Genomic Encyclopedia of Type Strains, Phase IV (KMG-IV): sequencing the most valuable type-strain genomes for metagenomic binning, comparative biology and taxonomic classification.</title>
        <authorList>
            <person name="Goeker M."/>
        </authorList>
    </citation>
    <scope>NUCLEOTIDE SEQUENCE [LARGE SCALE GENOMIC DNA]</scope>
    <source>
        <strain evidence="3 4">DSM 27163</strain>
    </source>
</reference>
<dbReference type="RefSeq" id="WP_184100303.1">
    <property type="nucleotide sequence ID" value="NZ_JACIJH010000013.1"/>
</dbReference>
<organism evidence="3 4">
    <name type="scientific">Sphingopyxis panaciterrulae</name>
    <dbReference type="NCBI Taxonomy" id="462372"/>
    <lineage>
        <taxon>Bacteria</taxon>
        <taxon>Pseudomonadati</taxon>
        <taxon>Pseudomonadota</taxon>
        <taxon>Alphaproteobacteria</taxon>
        <taxon>Sphingomonadales</taxon>
        <taxon>Sphingomonadaceae</taxon>
        <taxon>Sphingopyxis</taxon>
    </lineage>
</organism>
<keyword evidence="2" id="KW-0732">Signal</keyword>
<evidence type="ECO:0000313" key="4">
    <source>
        <dbReference type="Proteomes" id="UP000537161"/>
    </source>
</evidence>
<feature type="signal peptide" evidence="2">
    <location>
        <begin position="1"/>
        <end position="25"/>
    </location>
</feature>
<feature type="compositionally biased region" description="Basic and acidic residues" evidence="1">
    <location>
        <begin position="31"/>
        <end position="40"/>
    </location>
</feature>
<gene>
    <name evidence="3" type="ORF">FHR21_003340</name>
</gene>
<proteinExistence type="predicted"/>
<dbReference type="Proteomes" id="UP000537161">
    <property type="component" value="Unassembled WGS sequence"/>
</dbReference>
<name>A0A7W9ET93_9SPHN</name>
<evidence type="ECO:0000256" key="2">
    <source>
        <dbReference type="SAM" id="SignalP"/>
    </source>
</evidence>
<protein>
    <recommendedName>
        <fullName evidence="5">Tetratricopeptide repeat protein</fullName>
    </recommendedName>
</protein>